<sequence length="247" mass="27998">MSEPSVAVVLRVTDENYSESKVQLLRELAKNSIAVQLHTDWPIIESLGVGDILDPLLDEGIEVMSVNVPMNGSIDSFTLEKLVMIAEESAGKTVIFREPLNHTYQDLKRIVDMCITYKVRALLEPQSKRQAMRQYSYIKRLIGGALGFSHVEEHYATTEEMLESALRFLGLTHNITITNYDEQNAPASLLTPKRYNNPLLIRTLLEKGFDGSITVQYNPDLVDTPTLLKEVLALKEFIKNTYERIQI</sequence>
<dbReference type="GeneID" id="16573718"/>
<protein>
    <recommendedName>
        <fullName evidence="3">Xylose isomerase-like TIM barrel domain-containing protein</fullName>
    </recommendedName>
</protein>
<dbReference type="AlphaFoldDB" id="A0A3G1A7C4"/>
<dbReference type="KEGG" id="tcb:TCARB_0139"/>
<proteinExistence type="predicted"/>
<evidence type="ECO:0008006" key="3">
    <source>
        <dbReference type="Google" id="ProtNLM"/>
    </source>
</evidence>
<accession>A0A3G1A7C4</accession>
<reference evidence="2" key="1">
    <citation type="book" date="2010" name="EXTREMOPHILES" publisher="0:0-0">
        <title>Complete genome sequences of ten hyperthermophilic archaea reveal their metabolic capabilities and possible ecological roles.</title>
        <editorList>
            <person name="?"/>
        </editorList>
        <authorList>
            <person name="Ravin N.V."/>
            <person name="Mardanov A.V."/>
            <person name="Bonch-Osmolovskaya E.A."/>
            <person name="Skryabin K.G."/>
        </authorList>
    </citation>
    <scope>NUCLEOTIDE SEQUENCE [LARGE SCALE GENOMIC DNA]</scope>
    <source>
        <strain evidence="2">1505</strain>
    </source>
</reference>
<dbReference type="RefSeq" id="WP_020962726.1">
    <property type="nucleotide sequence ID" value="NZ_CP007493.1"/>
</dbReference>
<name>A0A3G1A7C4_9CREN</name>
<evidence type="ECO:0000313" key="1">
    <source>
        <dbReference type="EMBL" id="AJB41217.1"/>
    </source>
</evidence>
<dbReference type="GeneID" id="25405599"/>
<dbReference type="Proteomes" id="UP000266720">
    <property type="component" value="Chromosome"/>
</dbReference>
<organism evidence="1 2">
    <name type="scientific">Thermofilum adornatum 1505</name>
    <dbReference type="NCBI Taxonomy" id="697581"/>
    <lineage>
        <taxon>Archaea</taxon>
        <taxon>Thermoproteota</taxon>
        <taxon>Thermoprotei</taxon>
        <taxon>Thermofilales</taxon>
        <taxon>Thermofilaceae</taxon>
        <taxon>Thermofilum</taxon>
    </lineage>
</organism>
<dbReference type="EMBL" id="CP007493">
    <property type="protein sequence ID" value="AJB41217.1"/>
    <property type="molecule type" value="Genomic_DNA"/>
</dbReference>
<gene>
    <name evidence="1" type="ORF">TCARB_0139</name>
</gene>
<dbReference type="STRING" id="697581.TCARB_0139"/>
<evidence type="ECO:0000313" key="2">
    <source>
        <dbReference type="Proteomes" id="UP000266720"/>
    </source>
</evidence>